<name>A0A934N767_9BACT</name>
<dbReference type="Proteomes" id="UP000620075">
    <property type="component" value="Unassembled WGS sequence"/>
</dbReference>
<evidence type="ECO:0000313" key="2">
    <source>
        <dbReference type="EMBL" id="MBJ7603290.1"/>
    </source>
</evidence>
<dbReference type="Pfam" id="PF03432">
    <property type="entry name" value="Relaxase"/>
    <property type="match status" value="1"/>
</dbReference>
<comment type="caution">
    <text evidence="2">The sequence shown here is derived from an EMBL/GenBank/DDBJ whole genome shotgun (WGS) entry which is preliminary data.</text>
</comment>
<sequence length="293" mass="32536">MSGDRVILAVKYTPAASPAQLRRQVGGFLLYVQYRDRHGDTNAAESPGPGVSGMLKYVAHRDASAAAGRLFGPRGTAGDDERRQLANFVARSIKGSRPQLAPDGKGGTVDRRRALYRFVLSPEKAEGLDLRQLTKAAISRLDADAGSSGLHWIAAEHRNTAHPHVHIVLAGMREVGPGQYRSLILNPRRLAGMKETLAFEIQRQRGAQLRPEAPEPVALPVRKLIGACQPNRREQAPARVLGQPTGAMRRRLRPHAGRRFSALILLQAAARRYRQKLERQAREEQWRSRERSR</sequence>
<dbReference type="EMBL" id="JAEKNQ010000035">
    <property type="protein sequence ID" value="MBJ7603290.1"/>
    <property type="molecule type" value="Genomic_DNA"/>
</dbReference>
<gene>
    <name evidence="2" type="ORF">JF888_08905</name>
</gene>
<reference evidence="2 3" key="1">
    <citation type="submission" date="2020-10" db="EMBL/GenBank/DDBJ databases">
        <title>Ca. Dormibacterota MAGs.</title>
        <authorList>
            <person name="Montgomery K."/>
        </authorList>
    </citation>
    <scope>NUCLEOTIDE SEQUENCE [LARGE SCALE GENOMIC DNA]</scope>
    <source>
        <strain evidence="2">SC8811_S16_3</strain>
    </source>
</reference>
<accession>A0A934N767</accession>
<dbReference type="AlphaFoldDB" id="A0A934N767"/>
<evidence type="ECO:0000313" key="3">
    <source>
        <dbReference type="Proteomes" id="UP000620075"/>
    </source>
</evidence>
<organism evidence="2 3">
    <name type="scientific">Candidatus Dormiibacter inghamiae</name>
    <dbReference type="NCBI Taxonomy" id="3127013"/>
    <lineage>
        <taxon>Bacteria</taxon>
        <taxon>Bacillati</taxon>
        <taxon>Candidatus Dormiibacterota</taxon>
        <taxon>Candidatus Dormibacteria</taxon>
        <taxon>Candidatus Dormibacterales</taxon>
        <taxon>Candidatus Dormibacteraceae</taxon>
        <taxon>Candidatus Dormiibacter</taxon>
    </lineage>
</organism>
<protein>
    <recommendedName>
        <fullName evidence="1">MobA/VirD2-like nuclease domain-containing protein</fullName>
    </recommendedName>
</protein>
<evidence type="ECO:0000259" key="1">
    <source>
        <dbReference type="Pfam" id="PF03432"/>
    </source>
</evidence>
<proteinExistence type="predicted"/>
<dbReference type="InterPro" id="IPR005094">
    <property type="entry name" value="Endonuclease_MobA/VirD2"/>
</dbReference>
<feature type="domain" description="MobA/VirD2-like nuclease" evidence="1">
    <location>
        <begin position="111"/>
        <end position="170"/>
    </location>
</feature>
<dbReference type="RefSeq" id="WP_338179063.1">
    <property type="nucleotide sequence ID" value="NZ_JAEKNQ010000035.1"/>
</dbReference>